<evidence type="ECO:0000313" key="3">
    <source>
        <dbReference type="Proteomes" id="UP000593765"/>
    </source>
</evidence>
<evidence type="ECO:0000313" key="2">
    <source>
        <dbReference type="EMBL" id="QOV90952.1"/>
    </source>
</evidence>
<gene>
    <name evidence="2" type="ORF">IPV69_06215</name>
</gene>
<dbReference type="Proteomes" id="UP000593765">
    <property type="component" value="Chromosome"/>
</dbReference>
<name>A0A7M2X0K8_9BACT</name>
<dbReference type="KEGG" id="hbs:IPV69_06215"/>
<feature type="transmembrane region" description="Helical" evidence="1">
    <location>
        <begin position="441"/>
        <end position="465"/>
    </location>
</feature>
<feature type="transmembrane region" description="Helical" evidence="1">
    <location>
        <begin position="6"/>
        <end position="25"/>
    </location>
</feature>
<sequence length="481" mass="51137">MEMMMISIGTVAVVCIAGAMVFWLSKKCSPVPRLLRTVAMGATLVVIGATAVWWAVQYDDNVRARSVAEQLRATASRREIDEVIAAAARQRLAEEQARLEKRLVSIYPRTETPTTRPTTAPTATVRRAIARLEQRVLYSLYLQKAGDDANQAAEDARIERISAAVIEPPVALPPLTVGEAPITPAFDALCKWVAAQPVAFQTRVAELMASPAFDVPNARWIAIGKLASALGGSEAGEILRPVADGFKSVLVDAATPSAKGKAPRAFNAAAVDALAAKLTQELNAEHTIEHSQQMAAQLLATAVQPRAPPTEAATVVDVAAFKMPKDAIPEHQIPIAAGGRNAVLRSDRPVPPNLSPIPPPDRQPIWGAEAAAAEIAQLKPVEIGAPRRVTAQPAMQSFEVLGKTPTLDAALPLFNARPFVKEADSLLGPAIRTLTKIGLKLLRVIAVVIGVAIGLAIALVIRAVSRSSGDRHTKRTLPHSP</sequence>
<keyword evidence="1" id="KW-0472">Membrane</keyword>
<evidence type="ECO:0000256" key="1">
    <source>
        <dbReference type="SAM" id="Phobius"/>
    </source>
</evidence>
<organism evidence="2 3">
    <name type="scientific">Humisphaera borealis</name>
    <dbReference type="NCBI Taxonomy" id="2807512"/>
    <lineage>
        <taxon>Bacteria</taxon>
        <taxon>Pseudomonadati</taxon>
        <taxon>Planctomycetota</taxon>
        <taxon>Phycisphaerae</taxon>
        <taxon>Tepidisphaerales</taxon>
        <taxon>Tepidisphaeraceae</taxon>
        <taxon>Humisphaera</taxon>
    </lineage>
</organism>
<accession>A0A7M2X0K8</accession>
<keyword evidence="1" id="KW-0812">Transmembrane</keyword>
<reference evidence="2 3" key="1">
    <citation type="submission" date="2020-10" db="EMBL/GenBank/DDBJ databases">
        <title>Wide distribution of Phycisphaera-like planctomycetes from WD2101 soil group in peatlands and genome analysis of the first cultivated representative.</title>
        <authorList>
            <person name="Dedysh S.N."/>
            <person name="Beletsky A.V."/>
            <person name="Ivanova A."/>
            <person name="Kulichevskaya I.S."/>
            <person name="Suzina N.E."/>
            <person name="Philippov D.A."/>
            <person name="Rakitin A.L."/>
            <person name="Mardanov A.V."/>
            <person name="Ravin N.V."/>
        </authorList>
    </citation>
    <scope>NUCLEOTIDE SEQUENCE [LARGE SCALE GENOMIC DNA]</scope>
    <source>
        <strain evidence="2 3">M1803</strain>
    </source>
</reference>
<dbReference type="AlphaFoldDB" id="A0A7M2X0K8"/>
<keyword evidence="3" id="KW-1185">Reference proteome</keyword>
<feature type="transmembrane region" description="Helical" evidence="1">
    <location>
        <begin position="37"/>
        <end position="56"/>
    </location>
</feature>
<protein>
    <submittedName>
        <fullName evidence="2">Uncharacterized protein</fullName>
    </submittedName>
</protein>
<proteinExistence type="predicted"/>
<dbReference type="RefSeq" id="WP_206294058.1">
    <property type="nucleotide sequence ID" value="NZ_CP063458.1"/>
</dbReference>
<keyword evidence="1" id="KW-1133">Transmembrane helix</keyword>
<dbReference type="EMBL" id="CP063458">
    <property type="protein sequence ID" value="QOV90952.1"/>
    <property type="molecule type" value="Genomic_DNA"/>
</dbReference>